<keyword evidence="1" id="KW-1015">Disulfide bond</keyword>
<feature type="non-terminal residue" evidence="3">
    <location>
        <position position="1"/>
    </location>
</feature>
<dbReference type="SUPFAM" id="SSF50242">
    <property type="entry name" value="TIMP-like"/>
    <property type="match status" value="1"/>
</dbReference>
<protein>
    <recommendedName>
        <fullName evidence="2">NTR domain-containing protein</fullName>
    </recommendedName>
</protein>
<evidence type="ECO:0000313" key="3">
    <source>
        <dbReference type="EMBL" id="KAF7275284.1"/>
    </source>
</evidence>
<evidence type="ECO:0000259" key="2">
    <source>
        <dbReference type="PROSITE" id="PS50189"/>
    </source>
</evidence>
<dbReference type="Proteomes" id="UP000625711">
    <property type="component" value="Unassembled WGS sequence"/>
</dbReference>
<comment type="caution">
    <text evidence="3">The sequence shown here is derived from an EMBL/GenBank/DDBJ whole genome shotgun (WGS) entry which is preliminary data.</text>
</comment>
<evidence type="ECO:0000256" key="1">
    <source>
        <dbReference type="ARBA" id="ARBA00023157"/>
    </source>
</evidence>
<name>A0A834I909_RHYFE</name>
<organism evidence="3 4">
    <name type="scientific">Rhynchophorus ferrugineus</name>
    <name type="common">Red palm weevil</name>
    <name type="synonym">Curculio ferrugineus</name>
    <dbReference type="NCBI Taxonomy" id="354439"/>
    <lineage>
        <taxon>Eukaryota</taxon>
        <taxon>Metazoa</taxon>
        <taxon>Ecdysozoa</taxon>
        <taxon>Arthropoda</taxon>
        <taxon>Hexapoda</taxon>
        <taxon>Insecta</taxon>
        <taxon>Pterygota</taxon>
        <taxon>Neoptera</taxon>
        <taxon>Endopterygota</taxon>
        <taxon>Coleoptera</taxon>
        <taxon>Polyphaga</taxon>
        <taxon>Cucujiformia</taxon>
        <taxon>Curculionidae</taxon>
        <taxon>Dryophthorinae</taxon>
        <taxon>Rhynchophorus</taxon>
    </lineage>
</organism>
<keyword evidence="4" id="KW-1185">Reference proteome</keyword>
<dbReference type="PROSITE" id="PS50189">
    <property type="entry name" value="NTR"/>
    <property type="match status" value="1"/>
</dbReference>
<dbReference type="OrthoDB" id="5984158at2759"/>
<dbReference type="EMBL" id="JAACXV010010927">
    <property type="protein sequence ID" value="KAF7275284.1"/>
    <property type="molecule type" value="Genomic_DNA"/>
</dbReference>
<feature type="domain" description="NTR" evidence="2">
    <location>
        <begin position="1"/>
        <end position="50"/>
    </location>
</feature>
<dbReference type="InterPro" id="IPR001134">
    <property type="entry name" value="Netrin_domain"/>
</dbReference>
<gene>
    <name evidence="3" type="ORF">GWI33_011906</name>
</gene>
<sequence>SYLFLGREKDDFPGGIVTGKLGVTQRSIAIEWRDEWDQRMRRFRRRAKKCK</sequence>
<reference evidence="3" key="1">
    <citation type="submission" date="2020-08" db="EMBL/GenBank/DDBJ databases">
        <title>Genome sequencing and assembly of the red palm weevil Rhynchophorus ferrugineus.</title>
        <authorList>
            <person name="Dias G.B."/>
            <person name="Bergman C.M."/>
            <person name="Manee M."/>
        </authorList>
    </citation>
    <scope>NUCLEOTIDE SEQUENCE</scope>
    <source>
        <strain evidence="3">AA-2017</strain>
        <tissue evidence="3">Whole larva</tissue>
    </source>
</reference>
<dbReference type="InterPro" id="IPR008993">
    <property type="entry name" value="TIMP-like_OB-fold"/>
</dbReference>
<evidence type="ECO:0000313" key="4">
    <source>
        <dbReference type="Proteomes" id="UP000625711"/>
    </source>
</evidence>
<accession>A0A834I909</accession>
<dbReference type="AlphaFoldDB" id="A0A834I909"/>
<proteinExistence type="predicted"/>